<dbReference type="SUPFAM" id="SSF53822">
    <property type="entry name" value="Periplasmic binding protein-like I"/>
    <property type="match status" value="1"/>
</dbReference>
<evidence type="ECO:0000256" key="2">
    <source>
        <dbReference type="ARBA" id="ARBA00022729"/>
    </source>
</evidence>
<evidence type="ECO:0000256" key="3">
    <source>
        <dbReference type="SAM" id="SignalP"/>
    </source>
</evidence>
<accession>A0ABW1A8E3</accession>
<gene>
    <name evidence="5" type="ORF">ACFPZN_34865</name>
</gene>
<dbReference type="Proteomes" id="UP001596074">
    <property type="component" value="Unassembled WGS sequence"/>
</dbReference>
<comment type="similarity">
    <text evidence="1">Belongs to the leucine-binding protein family.</text>
</comment>
<keyword evidence="2 3" id="KW-0732">Signal</keyword>
<comment type="caution">
    <text evidence="5">The sequence shown here is derived from an EMBL/GenBank/DDBJ whole genome shotgun (WGS) entry which is preliminary data.</text>
</comment>
<dbReference type="InterPro" id="IPR051010">
    <property type="entry name" value="BCAA_transport"/>
</dbReference>
<dbReference type="PANTHER" id="PTHR30483">
    <property type="entry name" value="LEUCINE-SPECIFIC-BINDING PROTEIN"/>
    <property type="match status" value="1"/>
</dbReference>
<dbReference type="PROSITE" id="PS51257">
    <property type="entry name" value="PROKAR_LIPOPROTEIN"/>
    <property type="match status" value="1"/>
</dbReference>
<dbReference type="PANTHER" id="PTHR30483:SF6">
    <property type="entry name" value="PERIPLASMIC BINDING PROTEIN OF ABC TRANSPORTER FOR NATURAL AMINO ACIDS"/>
    <property type="match status" value="1"/>
</dbReference>
<name>A0ABW1A8E3_9ACTN</name>
<dbReference type="Pfam" id="PF13458">
    <property type="entry name" value="Peripla_BP_6"/>
    <property type="match status" value="1"/>
</dbReference>
<dbReference type="EMBL" id="JBHSON010000059">
    <property type="protein sequence ID" value="MFC5750828.1"/>
    <property type="molecule type" value="Genomic_DNA"/>
</dbReference>
<protein>
    <submittedName>
        <fullName evidence="5">ABC transporter substrate-binding protein</fullName>
    </submittedName>
</protein>
<keyword evidence="6" id="KW-1185">Reference proteome</keyword>
<dbReference type="InterPro" id="IPR028082">
    <property type="entry name" value="Peripla_BP_I"/>
</dbReference>
<proteinExistence type="inferred from homology"/>
<dbReference type="InterPro" id="IPR028081">
    <property type="entry name" value="Leu-bd"/>
</dbReference>
<sequence length="455" mass="48188">MRPHRPLAALVALTLLAAGCARGGTSTEETPGAAQAAAPADFGDLKGICKPGKATGSSAQGVTAKEIDIGVFSDVGFTKNSEYLDTAKVFTQWCNAAGGINGRKVVANIRDARFMEVRQRMLESCREDFALVGGSSGLDGLGVKDRLSCLLPAFPAQVVQLENNGSDLQIGQTGGPSYNRYTGYITWLVKEAYPASAGSVGILTGDSPATKTLLEQAKETFAAVGAKITYTDLFPPQGVTDWTPYAHAIKSKGVKGLMYLGDFKDLPKLQQALTGIGYKPDWIDANSNAYNPAFIQLAAPSLGTQNTLADLSGIHPLETAAANPATRQLVDLFKKHAPKAQVTLPGVRAFSTWLLFAKAASSCGENLTRKCLFETAVKETAWTGGGLQAPVDLSKNDAPLSCFNVEKATPQGWKPADFKPDKGAYRCNAPAHRFTGGYTKPVKLADVGKSMSDFK</sequence>
<feature type="signal peptide" evidence="3">
    <location>
        <begin position="1"/>
        <end position="23"/>
    </location>
</feature>
<feature type="chain" id="PRO_5046950453" evidence="3">
    <location>
        <begin position="24"/>
        <end position="455"/>
    </location>
</feature>
<organism evidence="5 6">
    <name type="scientific">Actinomadura rugatobispora</name>
    <dbReference type="NCBI Taxonomy" id="1994"/>
    <lineage>
        <taxon>Bacteria</taxon>
        <taxon>Bacillati</taxon>
        <taxon>Actinomycetota</taxon>
        <taxon>Actinomycetes</taxon>
        <taxon>Streptosporangiales</taxon>
        <taxon>Thermomonosporaceae</taxon>
        <taxon>Actinomadura</taxon>
    </lineage>
</organism>
<evidence type="ECO:0000256" key="1">
    <source>
        <dbReference type="ARBA" id="ARBA00010062"/>
    </source>
</evidence>
<dbReference type="Gene3D" id="3.40.50.2300">
    <property type="match status" value="2"/>
</dbReference>
<dbReference type="RefSeq" id="WP_378286609.1">
    <property type="nucleotide sequence ID" value="NZ_JBHSON010000059.1"/>
</dbReference>
<evidence type="ECO:0000259" key="4">
    <source>
        <dbReference type="Pfam" id="PF13458"/>
    </source>
</evidence>
<evidence type="ECO:0000313" key="5">
    <source>
        <dbReference type="EMBL" id="MFC5750828.1"/>
    </source>
</evidence>
<reference evidence="6" key="1">
    <citation type="journal article" date="2019" name="Int. J. Syst. Evol. Microbiol.">
        <title>The Global Catalogue of Microorganisms (GCM) 10K type strain sequencing project: providing services to taxonomists for standard genome sequencing and annotation.</title>
        <authorList>
            <consortium name="The Broad Institute Genomics Platform"/>
            <consortium name="The Broad Institute Genome Sequencing Center for Infectious Disease"/>
            <person name="Wu L."/>
            <person name="Ma J."/>
        </authorList>
    </citation>
    <scope>NUCLEOTIDE SEQUENCE [LARGE SCALE GENOMIC DNA]</scope>
    <source>
        <strain evidence="6">KCTC 42087</strain>
    </source>
</reference>
<feature type="domain" description="Leucine-binding protein" evidence="4">
    <location>
        <begin position="82"/>
        <end position="397"/>
    </location>
</feature>
<evidence type="ECO:0000313" key="6">
    <source>
        <dbReference type="Proteomes" id="UP001596074"/>
    </source>
</evidence>